<comment type="caution">
    <text evidence="1">The sequence shown here is derived from an EMBL/GenBank/DDBJ whole genome shotgun (WGS) entry which is preliminary data.</text>
</comment>
<gene>
    <name evidence="1" type="ORF">AVEN_32235_1</name>
</gene>
<dbReference type="AlphaFoldDB" id="A0A4Y2Q5I0"/>
<name>A0A4Y2Q5I0_ARAVE</name>
<dbReference type="EMBL" id="BGPR01012977">
    <property type="protein sequence ID" value="GBN58674.1"/>
    <property type="molecule type" value="Genomic_DNA"/>
</dbReference>
<reference evidence="1 2" key="1">
    <citation type="journal article" date="2019" name="Sci. Rep.">
        <title>Orb-weaving spider Araneus ventricosus genome elucidates the spidroin gene catalogue.</title>
        <authorList>
            <person name="Kono N."/>
            <person name="Nakamura H."/>
            <person name="Ohtoshi R."/>
            <person name="Moran D.A.P."/>
            <person name="Shinohara A."/>
            <person name="Yoshida Y."/>
            <person name="Fujiwara M."/>
            <person name="Mori M."/>
            <person name="Tomita M."/>
            <person name="Arakawa K."/>
        </authorList>
    </citation>
    <scope>NUCLEOTIDE SEQUENCE [LARGE SCALE GENOMIC DNA]</scope>
</reference>
<proteinExistence type="predicted"/>
<protein>
    <submittedName>
        <fullName evidence="1">Uncharacterized protein</fullName>
    </submittedName>
</protein>
<sequence length="109" mass="12301">MTRKTPESATPFLNFQATPAAGRLILDGFIFYQARPSGKISASRPDGSRFETRFHCRSVLYMGLLPVKLYVVGSKVLSLVRSGSLERSCQLRCRPRHLTRFKITKSIPK</sequence>
<keyword evidence="2" id="KW-1185">Reference proteome</keyword>
<accession>A0A4Y2Q5I0</accession>
<evidence type="ECO:0000313" key="2">
    <source>
        <dbReference type="Proteomes" id="UP000499080"/>
    </source>
</evidence>
<dbReference type="Proteomes" id="UP000499080">
    <property type="component" value="Unassembled WGS sequence"/>
</dbReference>
<evidence type="ECO:0000313" key="1">
    <source>
        <dbReference type="EMBL" id="GBN58674.1"/>
    </source>
</evidence>
<organism evidence="1 2">
    <name type="scientific">Araneus ventricosus</name>
    <name type="common">Orbweaver spider</name>
    <name type="synonym">Epeira ventricosa</name>
    <dbReference type="NCBI Taxonomy" id="182803"/>
    <lineage>
        <taxon>Eukaryota</taxon>
        <taxon>Metazoa</taxon>
        <taxon>Ecdysozoa</taxon>
        <taxon>Arthropoda</taxon>
        <taxon>Chelicerata</taxon>
        <taxon>Arachnida</taxon>
        <taxon>Araneae</taxon>
        <taxon>Araneomorphae</taxon>
        <taxon>Entelegynae</taxon>
        <taxon>Araneoidea</taxon>
        <taxon>Araneidae</taxon>
        <taxon>Araneus</taxon>
    </lineage>
</organism>